<evidence type="ECO:0000313" key="3">
    <source>
        <dbReference type="Proteomes" id="UP000243719"/>
    </source>
</evidence>
<feature type="compositionally biased region" description="Basic and acidic residues" evidence="1">
    <location>
        <begin position="52"/>
        <end position="61"/>
    </location>
</feature>
<accession>A0A1H2PQV0</accession>
<dbReference type="STRING" id="1770053.SAMN05216551_107142"/>
<dbReference type="EMBL" id="FNLO01000007">
    <property type="protein sequence ID" value="SDV49193.1"/>
    <property type="molecule type" value="Genomic_DNA"/>
</dbReference>
<sequence>MPKYRALERGQIAVEDATPVKRQDATGRRVVHRIVEPGEIFDFNGEPGTWMERVKGDEKGQRPPKASGATAPKDSTSSDSSGEQDGSGAP</sequence>
<name>A0A1H2PQV0_9BURK</name>
<feature type="region of interest" description="Disordered" evidence="1">
    <location>
        <begin position="44"/>
        <end position="90"/>
    </location>
</feature>
<dbReference type="OrthoDB" id="8690251at2"/>
<evidence type="ECO:0000313" key="2">
    <source>
        <dbReference type="EMBL" id="SDV49193.1"/>
    </source>
</evidence>
<reference evidence="3" key="1">
    <citation type="submission" date="2016-09" db="EMBL/GenBank/DDBJ databases">
        <authorList>
            <person name="Varghese N."/>
            <person name="Submissions S."/>
        </authorList>
    </citation>
    <scope>NUCLEOTIDE SEQUENCE [LARGE SCALE GENOMIC DNA]</scope>
    <source>
        <strain evidence="3">JS23</strain>
    </source>
</reference>
<protein>
    <submittedName>
        <fullName evidence="2">Uncharacterized protein</fullName>
    </submittedName>
</protein>
<proteinExistence type="predicted"/>
<feature type="compositionally biased region" description="Low complexity" evidence="1">
    <location>
        <begin position="74"/>
        <end position="90"/>
    </location>
</feature>
<keyword evidence="3" id="KW-1185">Reference proteome</keyword>
<evidence type="ECO:0000256" key="1">
    <source>
        <dbReference type="SAM" id="MobiDB-lite"/>
    </source>
</evidence>
<organism evidence="2 3">
    <name type="scientific">Chitinasiproducens palmae</name>
    <dbReference type="NCBI Taxonomy" id="1770053"/>
    <lineage>
        <taxon>Bacteria</taxon>
        <taxon>Pseudomonadati</taxon>
        <taxon>Pseudomonadota</taxon>
        <taxon>Betaproteobacteria</taxon>
        <taxon>Burkholderiales</taxon>
        <taxon>Burkholderiaceae</taxon>
        <taxon>Chitinasiproducens</taxon>
    </lineage>
</organism>
<dbReference type="Proteomes" id="UP000243719">
    <property type="component" value="Unassembled WGS sequence"/>
</dbReference>
<dbReference type="AlphaFoldDB" id="A0A1H2PQV0"/>
<dbReference type="RefSeq" id="WP_091908947.1">
    <property type="nucleotide sequence ID" value="NZ_FNLO01000007.1"/>
</dbReference>
<gene>
    <name evidence="2" type="ORF">SAMN05216551_107142</name>
</gene>